<feature type="transmembrane region" description="Helical" evidence="1">
    <location>
        <begin position="39"/>
        <end position="58"/>
    </location>
</feature>
<feature type="transmembrane region" description="Helical" evidence="1">
    <location>
        <begin position="9"/>
        <end position="27"/>
    </location>
</feature>
<evidence type="ECO:0000313" key="2">
    <source>
        <dbReference type="EMBL" id="KAI0502547.1"/>
    </source>
</evidence>
<dbReference type="AlphaFoldDB" id="A0A8T3B2E5"/>
<proteinExistence type="predicted"/>
<name>A0A8T3B2E5_DENNO</name>
<gene>
    <name evidence="2" type="ORF">KFK09_017500</name>
</gene>
<keyword evidence="3" id="KW-1185">Reference proteome</keyword>
<dbReference type="EMBL" id="JAGYWB010000012">
    <property type="protein sequence ID" value="KAI0502547.1"/>
    <property type="molecule type" value="Genomic_DNA"/>
</dbReference>
<comment type="caution">
    <text evidence="2">The sequence shown here is derived from an EMBL/GenBank/DDBJ whole genome shotgun (WGS) entry which is preliminary data.</text>
</comment>
<keyword evidence="1" id="KW-1133">Transmembrane helix</keyword>
<keyword evidence="1" id="KW-0812">Transmembrane</keyword>
<evidence type="ECO:0000256" key="1">
    <source>
        <dbReference type="SAM" id="Phobius"/>
    </source>
</evidence>
<evidence type="ECO:0000313" key="3">
    <source>
        <dbReference type="Proteomes" id="UP000829196"/>
    </source>
</evidence>
<accession>A0A8T3B2E5</accession>
<keyword evidence="1" id="KW-0472">Membrane</keyword>
<dbReference type="Proteomes" id="UP000829196">
    <property type="component" value="Unassembled WGS sequence"/>
</dbReference>
<organism evidence="2 3">
    <name type="scientific">Dendrobium nobile</name>
    <name type="common">Orchid</name>
    <dbReference type="NCBI Taxonomy" id="94219"/>
    <lineage>
        <taxon>Eukaryota</taxon>
        <taxon>Viridiplantae</taxon>
        <taxon>Streptophyta</taxon>
        <taxon>Embryophyta</taxon>
        <taxon>Tracheophyta</taxon>
        <taxon>Spermatophyta</taxon>
        <taxon>Magnoliopsida</taxon>
        <taxon>Liliopsida</taxon>
        <taxon>Asparagales</taxon>
        <taxon>Orchidaceae</taxon>
        <taxon>Epidendroideae</taxon>
        <taxon>Malaxideae</taxon>
        <taxon>Dendrobiinae</taxon>
        <taxon>Dendrobium</taxon>
    </lineage>
</organism>
<reference evidence="2" key="1">
    <citation type="journal article" date="2022" name="Front. Genet.">
        <title>Chromosome-Scale Assembly of the Dendrobium nobile Genome Provides Insights Into the Molecular Mechanism of the Biosynthesis of the Medicinal Active Ingredient of Dendrobium.</title>
        <authorList>
            <person name="Xu Q."/>
            <person name="Niu S.-C."/>
            <person name="Li K.-L."/>
            <person name="Zheng P.-J."/>
            <person name="Zhang X.-J."/>
            <person name="Jia Y."/>
            <person name="Liu Y."/>
            <person name="Niu Y.-X."/>
            <person name="Yu L.-H."/>
            <person name="Chen D.-F."/>
            <person name="Zhang G.-Q."/>
        </authorList>
    </citation>
    <scope>NUCLEOTIDE SEQUENCE</scope>
    <source>
        <tissue evidence="2">Leaf</tissue>
    </source>
</reference>
<protein>
    <submittedName>
        <fullName evidence="2">Uncharacterized protein</fullName>
    </submittedName>
</protein>
<sequence>MAQCTEMKSSYASCMWAILAPIFFHYLKKLIHDLVDFLLRPRLIQVLLTVYCATYFLWRERNKMTLNSKCRCVSALCSLIKMTVDSKVSSWKFGFCKTQVSIGVVSPSL</sequence>